<evidence type="ECO:0000313" key="1">
    <source>
        <dbReference type="EMBL" id="KAH6941601.1"/>
    </source>
</evidence>
<keyword evidence="2" id="KW-1185">Reference proteome</keyword>
<proteinExistence type="predicted"/>
<dbReference type="Proteomes" id="UP000821845">
    <property type="component" value="Chromosome 11"/>
</dbReference>
<accession>A0ACB7T664</accession>
<comment type="caution">
    <text evidence="1">The sequence shown here is derived from an EMBL/GenBank/DDBJ whole genome shotgun (WGS) entry which is preliminary data.</text>
</comment>
<dbReference type="EMBL" id="CM023491">
    <property type="protein sequence ID" value="KAH6941601.1"/>
    <property type="molecule type" value="Genomic_DNA"/>
</dbReference>
<gene>
    <name evidence="1" type="ORF">HPB50_020965</name>
</gene>
<reference evidence="1" key="1">
    <citation type="submission" date="2020-05" db="EMBL/GenBank/DDBJ databases">
        <title>Large-scale comparative analyses of tick genomes elucidate their genetic diversity and vector capacities.</title>
        <authorList>
            <person name="Jia N."/>
            <person name="Wang J."/>
            <person name="Shi W."/>
            <person name="Du L."/>
            <person name="Sun Y."/>
            <person name="Zhan W."/>
            <person name="Jiang J."/>
            <person name="Wang Q."/>
            <person name="Zhang B."/>
            <person name="Ji P."/>
            <person name="Sakyi L.B."/>
            <person name="Cui X."/>
            <person name="Yuan T."/>
            <person name="Jiang B."/>
            <person name="Yang W."/>
            <person name="Lam T.T.-Y."/>
            <person name="Chang Q."/>
            <person name="Ding S."/>
            <person name="Wang X."/>
            <person name="Zhu J."/>
            <person name="Ruan X."/>
            <person name="Zhao L."/>
            <person name="Wei J."/>
            <person name="Que T."/>
            <person name="Du C."/>
            <person name="Cheng J."/>
            <person name="Dai P."/>
            <person name="Han X."/>
            <person name="Huang E."/>
            <person name="Gao Y."/>
            <person name="Liu J."/>
            <person name="Shao H."/>
            <person name="Ye R."/>
            <person name="Li L."/>
            <person name="Wei W."/>
            <person name="Wang X."/>
            <person name="Wang C."/>
            <person name="Yang T."/>
            <person name="Huo Q."/>
            <person name="Li W."/>
            <person name="Guo W."/>
            <person name="Chen H."/>
            <person name="Zhou L."/>
            <person name="Ni X."/>
            <person name="Tian J."/>
            <person name="Zhou Y."/>
            <person name="Sheng Y."/>
            <person name="Liu T."/>
            <person name="Pan Y."/>
            <person name="Xia L."/>
            <person name="Li J."/>
            <person name="Zhao F."/>
            <person name="Cao W."/>
        </authorList>
    </citation>
    <scope>NUCLEOTIDE SEQUENCE</scope>
    <source>
        <strain evidence="1">Hyas-2018</strain>
    </source>
</reference>
<name>A0ACB7T664_HYAAI</name>
<protein>
    <submittedName>
        <fullName evidence="1">Uncharacterized protein</fullName>
    </submittedName>
</protein>
<sequence length="326" mass="36815">MFIAGNHLQSSVTASRSVPEFSAEIRTKQQLLTHLNEEITAPCTARFNHEMRGRKNTEPVFEPLAKALKKCKSGCLDEFGFGCLEKASRRTHIYFATCTEVQRRVTLKHALVVGDNALASWQGYSAVHSRYPFRYQHKRLMMAVSESGIWMHYASRYPMPSVNDDTVSFDMTLRDYLTALYAGLTLSLVQLSDSPLGGINNVMDDDVVRRLPMPKESLQEQAPPAGHVCAGHTDTWAHKRSSTRTHTLPSIYARRHPEWRAIAKIRAQTSSLCCLGDPTRKNARKKERRGARTLAFDSRWSVTRGVGTRQERSRVAMQAPLRGVVR</sequence>
<evidence type="ECO:0000313" key="2">
    <source>
        <dbReference type="Proteomes" id="UP000821845"/>
    </source>
</evidence>
<organism evidence="1 2">
    <name type="scientific">Hyalomma asiaticum</name>
    <name type="common">Tick</name>
    <dbReference type="NCBI Taxonomy" id="266040"/>
    <lineage>
        <taxon>Eukaryota</taxon>
        <taxon>Metazoa</taxon>
        <taxon>Ecdysozoa</taxon>
        <taxon>Arthropoda</taxon>
        <taxon>Chelicerata</taxon>
        <taxon>Arachnida</taxon>
        <taxon>Acari</taxon>
        <taxon>Parasitiformes</taxon>
        <taxon>Ixodida</taxon>
        <taxon>Ixodoidea</taxon>
        <taxon>Ixodidae</taxon>
        <taxon>Hyalomminae</taxon>
        <taxon>Hyalomma</taxon>
    </lineage>
</organism>